<sequence length="382" mass="42359">MLNSVLILSASAGAGHLRAAQAIERAFQETGSAKSVHHLDVLEYTNPLFRRLYSKAYIDMVNAMPEVLGWLYDRMDKPGMDDRLKLAFDKLNTRPFIKLMERYQPDIAVCTHFLPAEIISSLTEQGRLQTQQAIVVTDFDVHAQWLCPDYAQYFVAIDETRAHMQELGIPANKITVSGIPIDPEFSRPKDQGKMREKHGLRRDGAVILISAGGFGVGRIDVLMSSLMKLQHPAQIVAICGRNDELKAQLERQAEDLRPGSDVTIKVVGYTTEMDEYMAAADLVVGKPGGLTTSEALARGLIFVVVSPIPGQEERNSDHLLEEGAALRCNNLPALAYKIDCLLDDPERLAAMRANVHRLARPRAAFDIVEKLLTLKKPALSPH</sequence>
<dbReference type="KEGG" id="saci:Sinac_0207"/>
<dbReference type="STRING" id="886293.Sinac_0207"/>
<evidence type="ECO:0000259" key="5">
    <source>
        <dbReference type="Pfam" id="PF06925"/>
    </source>
</evidence>
<keyword evidence="3 6" id="KW-0808">Transferase</keyword>
<evidence type="ECO:0000256" key="2">
    <source>
        <dbReference type="ARBA" id="ARBA00022676"/>
    </source>
</evidence>
<accession>L0D749</accession>
<name>L0D749_SINAD</name>
<evidence type="ECO:0000313" key="7">
    <source>
        <dbReference type="Proteomes" id="UP000010798"/>
    </source>
</evidence>
<reference evidence="6 7" key="1">
    <citation type="submission" date="2012-02" db="EMBL/GenBank/DDBJ databases">
        <title>Complete sequence of chromosome of Singulisphaera acidiphila DSM 18658.</title>
        <authorList>
            <consortium name="US DOE Joint Genome Institute (JGI-PGF)"/>
            <person name="Lucas S."/>
            <person name="Copeland A."/>
            <person name="Lapidus A."/>
            <person name="Glavina del Rio T."/>
            <person name="Dalin E."/>
            <person name="Tice H."/>
            <person name="Bruce D."/>
            <person name="Goodwin L."/>
            <person name="Pitluck S."/>
            <person name="Peters L."/>
            <person name="Ovchinnikova G."/>
            <person name="Chertkov O."/>
            <person name="Kyrpides N."/>
            <person name="Mavromatis K."/>
            <person name="Ivanova N."/>
            <person name="Brettin T."/>
            <person name="Detter J.C."/>
            <person name="Han C."/>
            <person name="Larimer F."/>
            <person name="Land M."/>
            <person name="Hauser L."/>
            <person name="Markowitz V."/>
            <person name="Cheng J.-F."/>
            <person name="Hugenholtz P."/>
            <person name="Woyke T."/>
            <person name="Wu D."/>
            <person name="Tindall B."/>
            <person name="Pomrenke H."/>
            <person name="Brambilla E."/>
            <person name="Klenk H.-P."/>
            <person name="Eisen J.A."/>
        </authorList>
    </citation>
    <scope>NUCLEOTIDE SEQUENCE [LARGE SCALE GENOMIC DNA]</scope>
    <source>
        <strain evidence="7">ATCC BAA-1392 / DSM 18658 / VKM B-2454 / MOB10</strain>
    </source>
</reference>
<protein>
    <submittedName>
        <fullName evidence="6">UDP-N-acetylglucosamine:LPS N-acetylglucosamine transferase</fullName>
    </submittedName>
</protein>
<dbReference type="GO" id="GO:0016020">
    <property type="term" value="C:membrane"/>
    <property type="evidence" value="ECO:0007669"/>
    <property type="project" value="GOC"/>
</dbReference>
<dbReference type="Pfam" id="PF06925">
    <property type="entry name" value="MGDG_synth"/>
    <property type="match status" value="1"/>
</dbReference>
<dbReference type="GO" id="GO:0016758">
    <property type="term" value="F:hexosyltransferase activity"/>
    <property type="evidence" value="ECO:0007669"/>
    <property type="project" value="InterPro"/>
</dbReference>
<dbReference type="AlphaFoldDB" id="L0D749"/>
<gene>
    <name evidence="6" type="ordered locus">Sinac_0207</name>
</gene>
<feature type="domain" description="Diacylglycerol glucosyltransferase N-terminal" evidence="5">
    <location>
        <begin position="16"/>
        <end position="181"/>
    </location>
</feature>
<evidence type="ECO:0000259" key="4">
    <source>
        <dbReference type="Pfam" id="PF00534"/>
    </source>
</evidence>
<dbReference type="RefSeq" id="WP_015243843.1">
    <property type="nucleotide sequence ID" value="NC_019892.1"/>
</dbReference>
<dbReference type="OrthoDB" id="9815663at2"/>
<dbReference type="InterPro" id="IPR001296">
    <property type="entry name" value="Glyco_trans_1"/>
</dbReference>
<dbReference type="HOGENOM" id="CLU_028367_0_1_0"/>
<dbReference type="SUPFAM" id="SSF53756">
    <property type="entry name" value="UDP-Glycosyltransferase/glycogen phosphorylase"/>
    <property type="match status" value="1"/>
</dbReference>
<dbReference type="EMBL" id="CP003364">
    <property type="protein sequence ID" value="AGA24658.1"/>
    <property type="molecule type" value="Genomic_DNA"/>
</dbReference>
<dbReference type="GO" id="GO:0009247">
    <property type="term" value="P:glycolipid biosynthetic process"/>
    <property type="evidence" value="ECO:0007669"/>
    <property type="project" value="InterPro"/>
</dbReference>
<proteinExistence type="inferred from homology"/>
<dbReference type="Gene3D" id="3.40.50.2000">
    <property type="entry name" value="Glycogen Phosphorylase B"/>
    <property type="match status" value="1"/>
</dbReference>
<dbReference type="InterPro" id="IPR050519">
    <property type="entry name" value="Glycosyltransf_28_UgtP"/>
</dbReference>
<keyword evidence="7" id="KW-1185">Reference proteome</keyword>
<dbReference type="PANTHER" id="PTHR43025:SF3">
    <property type="entry name" value="MONOGALACTOSYLDIACYLGLYCEROL SYNTHASE 1, CHLOROPLASTIC"/>
    <property type="match status" value="1"/>
</dbReference>
<evidence type="ECO:0000313" key="6">
    <source>
        <dbReference type="EMBL" id="AGA24658.1"/>
    </source>
</evidence>
<dbReference type="InterPro" id="IPR009695">
    <property type="entry name" value="Diacylglyc_glucosyltr_N"/>
</dbReference>
<dbReference type="PANTHER" id="PTHR43025">
    <property type="entry name" value="MONOGALACTOSYLDIACYLGLYCEROL SYNTHASE"/>
    <property type="match status" value="1"/>
</dbReference>
<comment type="similarity">
    <text evidence="1">Belongs to the glycosyltransferase 28 family.</text>
</comment>
<keyword evidence="2" id="KW-0328">Glycosyltransferase</keyword>
<feature type="domain" description="Glycosyl transferase family 1" evidence="4">
    <location>
        <begin position="191"/>
        <end position="354"/>
    </location>
</feature>
<evidence type="ECO:0000256" key="1">
    <source>
        <dbReference type="ARBA" id="ARBA00006962"/>
    </source>
</evidence>
<dbReference type="eggNOG" id="COG0707">
    <property type="taxonomic scope" value="Bacteria"/>
</dbReference>
<dbReference type="Pfam" id="PF00534">
    <property type="entry name" value="Glycos_transf_1"/>
    <property type="match status" value="1"/>
</dbReference>
<evidence type="ECO:0000256" key="3">
    <source>
        <dbReference type="ARBA" id="ARBA00022679"/>
    </source>
</evidence>
<organism evidence="6 7">
    <name type="scientific">Singulisphaera acidiphila (strain ATCC BAA-1392 / DSM 18658 / VKM B-2454 / MOB10)</name>
    <dbReference type="NCBI Taxonomy" id="886293"/>
    <lineage>
        <taxon>Bacteria</taxon>
        <taxon>Pseudomonadati</taxon>
        <taxon>Planctomycetota</taxon>
        <taxon>Planctomycetia</taxon>
        <taxon>Isosphaerales</taxon>
        <taxon>Isosphaeraceae</taxon>
        <taxon>Singulisphaera</taxon>
    </lineage>
</organism>
<dbReference type="Proteomes" id="UP000010798">
    <property type="component" value="Chromosome"/>
</dbReference>